<evidence type="ECO:0000256" key="1">
    <source>
        <dbReference type="ARBA" id="ARBA00004141"/>
    </source>
</evidence>
<dbReference type="InterPro" id="IPR023298">
    <property type="entry name" value="ATPase_P-typ_TM_dom_sf"/>
</dbReference>
<dbReference type="RefSeq" id="XP_024716145.1">
    <property type="nucleotide sequence ID" value="XM_024856546.1"/>
</dbReference>
<dbReference type="GeneID" id="36564520"/>
<feature type="region of interest" description="Disordered" evidence="14">
    <location>
        <begin position="185"/>
        <end position="214"/>
    </location>
</feature>
<dbReference type="InterPro" id="IPR023214">
    <property type="entry name" value="HAD_sf"/>
</dbReference>
<dbReference type="SUPFAM" id="SSF81665">
    <property type="entry name" value="Calcium ATPase, transmembrane domain M"/>
    <property type="match status" value="1"/>
</dbReference>
<protein>
    <recommendedName>
        <fullName evidence="13">Cation-transporting ATPase</fullName>
        <ecNumber evidence="13">7.2.2.-</ecNumber>
    </recommendedName>
</protein>
<feature type="transmembrane region" description="Helical" evidence="13">
    <location>
        <begin position="1334"/>
        <end position="1355"/>
    </location>
</feature>
<comment type="caution">
    <text evidence="17">The sequence shown here is derived from an EMBL/GenBank/DDBJ whole genome shotgun (WGS) entry which is preliminary data.</text>
</comment>
<comment type="catalytic activity">
    <reaction evidence="12 13">
        <text>ATP + H2O = ADP + phosphate + H(+)</text>
        <dbReference type="Rhea" id="RHEA:13065"/>
        <dbReference type="ChEBI" id="CHEBI:15377"/>
        <dbReference type="ChEBI" id="CHEBI:15378"/>
        <dbReference type="ChEBI" id="CHEBI:30616"/>
        <dbReference type="ChEBI" id="CHEBI:43474"/>
        <dbReference type="ChEBI" id="CHEBI:456216"/>
    </reaction>
</comment>
<dbReference type="OrthoDB" id="48943at2759"/>
<dbReference type="Gene3D" id="3.40.1110.10">
    <property type="entry name" value="Calcium-transporting ATPase, cytoplasmic domain N"/>
    <property type="match status" value="1"/>
</dbReference>
<dbReference type="InterPro" id="IPR023299">
    <property type="entry name" value="ATPase_P-typ_cyto_dom_N"/>
</dbReference>
<dbReference type="Pfam" id="PF00122">
    <property type="entry name" value="E1-E2_ATPase"/>
    <property type="match status" value="1"/>
</dbReference>
<keyword evidence="10 13" id="KW-1133">Transmembrane helix</keyword>
<evidence type="ECO:0000259" key="15">
    <source>
        <dbReference type="Pfam" id="PF00122"/>
    </source>
</evidence>
<dbReference type="GO" id="GO:0005524">
    <property type="term" value="F:ATP binding"/>
    <property type="evidence" value="ECO:0007669"/>
    <property type="project" value="UniProtKB-UniRule"/>
</dbReference>
<dbReference type="InterPro" id="IPR018303">
    <property type="entry name" value="ATPase_P-typ_P_site"/>
</dbReference>
<keyword evidence="6 13" id="KW-0547">Nucleotide-binding</keyword>
<feature type="region of interest" description="Disordered" evidence="14">
    <location>
        <begin position="1"/>
        <end position="53"/>
    </location>
</feature>
<gene>
    <name evidence="17" type="ORF">C7M61_001129</name>
</gene>
<dbReference type="PANTHER" id="PTHR45630:SF8">
    <property type="entry name" value="CATION-TRANSPORTING ATPASE"/>
    <property type="match status" value="1"/>
</dbReference>
<dbReference type="VEuPathDB" id="FungiDB:C7M61_001129"/>
<evidence type="ECO:0000256" key="14">
    <source>
        <dbReference type="SAM" id="MobiDB-lite"/>
    </source>
</evidence>
<proteinExistence type="inferred from homology"/>
<keyword evidence="11 13" id="KW-0472">Membrane</keyword>
<dbReference type="GO" id="GO:0019829">
    <property type="term" value="F:ATPase-coupled monoatomic cation transmembrane transporter activity"/>
    <property type="evidence" value="ECO:0007669"/>
    <property type="project" value="UniProtKB-UniRule"/>
</dbReference>
<dbReference type="InterPro" id="IPR008250">
    <property type="entry name" value="ATPase_P-typ_transduc_dom_A_sf"/>
</dbReference>
<feature type="transmembrane region" description="Helical" evidence="13">
    <location>
        <begin position="447"/>
        <end position="466"/>
    </location>
</feature>
<dbReference type="NCBIfam" id="TIGR01494">
    <property type="entry name" value="ATPase_P-type"/>
    <property type="match status" value="2"/>
</dbReference>
<keyword evidence="4 13" id="KW-0812">Transmembrane</keyword>
<feature type="compositionally biased region" description="Basic residues" evidence="14">
    <location>
        <begin position="9"/>
        <end position="21"/>
    </location>
</feature>
<dbReference type="SFLD" id="SFLDG00002">
    <property type="entry name" value="C1.7:_P-type_atpase_like"/>
    <property type="match status" value="1"/>
</dbReference>
<dbReference type="PROSITE" id="PS00154">
    <property type="entry name" value="ATPASE_E1_E2"/>
    <property type="match status" value="1"/>
</dbReference>
<feature type="transmembrane region" description="Helical" evidence="13">
    <location>
        <begin position="1189"/>
        <end position="1206"/>
    </location>
</feature>
<dbReference type="GO" id="GO:0006874">
    <property type="term" value="P:intracellular calcium ion homeostasis"/>
    <property type="evidence" value="ECO:0007669"/>
    <property type="project" value="TreeGrafter"/>
</dbReference>
<dbReference type="Gene3D" id="2.70.150.10">
    <property type="entry name" value="Calcium-transporting ATPase, cytoplasmic transduction domain A"/>
    <property type="match status" value="1"/>
</dbReference>
<reference evidence="17 18" key="1">
    <citation type="submission" date="2018-03" db="EMBL/GenBank/DDBJ databases">
        <title>Candida pseudohaemulonii genome assembly and annotation.</title>
        <authorList>
            <person name="Munoz J.F."/>
            <person name="Gade L.G."/>
            <person name="Chow N.A."/>
            <person name="Litvintseva A.P."/>
            <person name="Loparev V.N."/>
            <person name="Cuomo C.A."/>
        </authorList>
    </citation>
    <scope>NUCLEOTIDE SEQUENCE [LARGE SCALE GENOMIC DNA]</scope>
    <source>
        <strain evidence="17 18">B12108</strain>
    </source>
</reference>
<feature type="transmembrane region" description="Helical" evidence="13">
    <location>
        <begin position="1159"/>
        <end position="1177"/>
    </location>
</feature>
<dbReference type="SUPFAM" id="SSF81660">
    <property type="entry name" value="Metal cation-transporting ATPase, ATP-binding domain N"/>
    <property type="match status" value="1"/>
</dbReference>
<evidence type="ECO:0000256" key="2">
    <source>
        <dbReference type="ARBA" id="ARBA00006000"/>
    </source>
</evidence>
<evidence type="ECO:0000256" key="6">
    <source>
        <dbReference type="ARBA" id="ARBA00022741"/>
    </source>
</evidence>
<organism evidence="17 18">
    <name type="scientific">Candidozyma pseudohaemuli</name>
    <dbReference type="NCBI Taxonomy" id="418784"/>
    <lineage>
        <taxon>Eukaryota</taxon>
        <taxon>Fungi</taxon>
        <taxon>Dikarya</taxon>
        <taxon>Ascomycota</taxon>
        <taxon>Saccharomycotina</taxon>
        <taxon>Pichiomycetes</taxon>
        <taxon>Metschnikowiaceae</taxon>
        <taxon>Candidozyma</taxon>
    </lineage>
</organism>
<feature type="compositionally biased region" description="Polar residues" evidence="14">
    <location>
        <begin position="44"/>
        <end position="53"/>
    </location>
</feature>
<dbReference type="GO" id="GO:0016887">
    <property type="term" value="F:ATP hydrolysis activity"/>
    <property type="evidence" value="ECO:0007669"/>
    <property type="project" value="InterPro"/>
</dbReference>
<feature type="region of interest" description="Disordered" evidence="14">
    <location>
        <begin position="119"/>
        <end position="144"/>
    </location>
</feature>
<dbReference type="STRING" id="418784.A0A2P7YZQ5"/>
<feature type="transmembrane region" description="Helical" evidence="13">
    <location>
        <begin position="645"/>
        <end position="665"/>
    </location>
</feature>
<dbReference type="InterPro" id="IPR059000">
    <property type="entry name" value="ATPase_P-type_domA"/>
</dbReference>
<evidence type="ECO:0000256" key="9">
    <source>
        <dbReference type="ARBA" id="ARBA00022967"/>
    </source>
</evidence>
<keyword evidence="8 13" id="KW-0460">Magnesium</keyword>
<keyword evidence="9 13" id="KW-1278">Translocase</keyword>
<evidence type="ECO:0000256" key="8">
    <source>
        <dbReference type="ARBA" id="ARBA00022842"/>
    </source>
</evidence>
<dbReference type="SFLD" id="SFLDF00027">
    <property type="entry name" value="p-type_atpase"/>
    <property type="match status" value="1"/>
</dbReference>
<feature type="domain" description="P5B-type ATPase N-terminal" evidence="16">
    <location>
        <begin position="268"/>
        <end position="393"/>
    </location>
</feature>
<evidence type="ECO:0000256" key="3">
    <source>
        <dbReference type="ARBA" id="ARBA00022553"/>
    </source>
</evidence>
<evidence type="ECO:0000256" key="5">
    <source>
        <dbReference type="ARBA" id="ARBA00022723"/>
    </source>
</evidence>
<feature type="transmembrane region" description="Helical" evidence="13">
    <location>
        <begin position="1226"/>
        <end position="1245"/>
    </location>
</feature>
<dbReference type="CDD" id="cd07542">
    <property type="entry name" value="P-type_ATPase_cation"/>
    <property type="match status" value="1"/>
</dbReference>
<evidence type="ECO:0000256" key="7">
    <source>
        <dbReference type="ARBA" id="ARBA00022840"/>
    </source>
</evidence>
<dbReference type="GO" id="GO:0008270">
    <property type="term" value="F:zinc ion binding"/>
    <property type="evidence" value="ECO:0007669"/>
    <property type="project" value="EnsemblFungi"/>
</dbReference>
<dbReference type="SUPFAM" id="SSF56784">
    <property type="entry name" value="HAD-like"/>
    <property type="match status" value="1"/>
</dbReference>
<feature type="compositionally biased region" description="Basic and acidic residues" evidence="14">
    <location>
        <begin position="191"/>
        <end position="208"/>
    </location>
</feature>
<feature type="domain" description="P-type ATPase A" evidence="15">
    <location>
        <begin position="510"/>
        <end position="631"/>
    </location>
</feature>
<dbReference type="GO" id="GO:0015662">
    <property type="term" value="F:P-type ion transporter activity"/>
    <property type="evidence" value="ECO:0007669"/>
    <property type="project" value="InterPro"/>
</dbReference>
<dbReference type="EMBL" id="PYFQ01000001">
    <property type="protein sequence ID" value="PSK41446.1"/>
    <property type="molecule type" value="Genomic_DNA"/>
</dbReference>
<dbReference type="InterPro" id="IPR006544">
    <property type="entry name" value="P-type_TPase_V"/>
</dbReference>
<dbReference type="PRINTS" id="PR00119">
    <property type="entry name" value="CATATPASE"/>
</dbReference>
<evidence type="ECO:0000313" key="18">
    <source>
        <dbReference type="Proteomes" id="UP000241107"/>
    </source>
</evidence>
<dbReference type="Pfam" id="PF12409">
    <property type="entry name" value="P5-ATPase"/>
    <property type="match status" value="1"/>
</dbReference>
<dbReference type="GO" id="GO:0030026">
    <property type="term" value="P:intracellular manganese ion homeostasis"/>
    <property type="evidence" value="ECO:0007669"/>
    <property type="project" value="EnsemblFungi"/>
</dbReference>
<dbReference type="FunFam" id="3.40.50.1000:FF:000068">
    <property type="entry name" value="Cation-transporting ATPase"/>
    <property type="match status" value="1"/>
</dbReference>
<dbReference type="NCBIfam" id="TIGR01657">
    <property type="entry name" value="P-ATPase-V"/>
    <property type="match status" value="1"/>
</dbReference>
<dbReference type="GO" id="GO:0006882">
    <property type="term" value="P:intracellular zinc ion homeostasis"/>
    <property type="evidence" value="ECO:0007669"/>
    <property type="project" value="EnsemblFungi"/>
</dbReference>
<dbReference type="EC" id="7.2.2.-" evidence="13"/>
<evidence type="ECO:0000256" key="11">
    <source>
        <dbReference type="ARBA" id="ARBA00023136"/>
    </source>
</evidence>
<dbReference type="GO" id="GO:0030145">
    <property type="term" value="F:manganese ion binding"/>
    <property type="evidence" value="ECO:0007669"/>
    <property type="project" value="EnsemblFungi"/>
</dbReference>
<dbReference type="FunFam" id="2.70.150.10:FF:000119">
    <property type="entry name" value="Cation-transporting ATPase"/>
    <property type="match status" value="1"/>
</dbReference>
<dbReference type="PANTHER" id="PTHR45630">
    <property type="entry name" value="CATION-TRANSPORTING ATPASE-RELATED"/>
    <property type="match status" value="1"/>
</dbReference>
<dbReference type="GO" id="GO:0000329">
    <property type="term" value="C:fungal-type vacuole membrane"/>
    <property type="evidence" value="ECO:0007669"/>
    <property type="project" value="EnsemblFungi"/>
</dbReference>
<evidence type="ECO:0000256" key="13">
    <source>
        <dbReference type="RuleBase" id="RU362082"/>
    </source>
</evidence>
<feature type="transmembrane region" description="Helical" evidence="13">
    <location>
        <begin position="472"/>
        <end position="492"/>
    </location>
</feature>
<evidence type="ECO:0000256" key="10">
    <source>
        <dbReference type="ARBA" id="ARBA00022989"/>
    </source>
</evidence>
<dbReference type="GO" id="GO:1990816">
    <property type="term" value="C:vacuole-mitochondrion membrane contact site"/>
    <property type="evidence" value="ECO:0007669"/>
    <property type="project" value="EnsemblFungi"/>
</dbReference>
<dbReference type="FunFam" id="1.20.1110.10:FF:000032">
    <property type="entry name" value="Cation-transporting ATPase"/>
    <property type="match status" value="1"/>
</dbReference>
<dbReference type="InterPro" id="IPR047821">
    <property type="entry name" value="P5B-type_ATPase"/>
</dbReference>
<dbReference type="InterPro" id="IPR036412">
    <property type="entry name" value="HAD-like_sf"/>
</dbReference>
<dbReference type="InterPro" id="IPR001757">
    <property type="entry name" value="P_typ_ATPase"/>
</dbReference>
<keyword evidence="5 13" id="KW-0479">Metal-binding</keyword>
<dbReference type="InterPro" id="IPR047819">
    <property type="entry name" value="P5A-ATPase_N"/>
</dbReference>
<dbReference type="GO" id="GO:1903135">
    <property type="term" value="F:cupric ion binding"/>
    <property type="evidence" value="ECO:0007669"/>
    <property type="project" value="EnsemblFungi"/>
</dbReference>
<evidence type="ECO:0000256" key="4">
    <source>
        <dbReference type="ARBA" id="ARBA00022692"/>
    </source>
</evidence>
<dbReference type="Pfam" id="PF13246">
    <property type="entry name" value="Cation_ATPase"/>
    <property type="match status" value="1"/>
</dbReference>
<evidence type="ECO:0000256" key="12">
    <source>
        <dbReference type="ARBA" id="ARBA00049360"/>
    </source>
</evidence>
<name>A0A2P7YZQ5_9ASCO</name>
<dbReference type="Proteomes" id="UP000241107">
    <property type="component" value="Unassembled WGS sequence"/>
</dbReference>
<evidence type="ECO:0000313" key="17">
    <source>
        <dbReference type="EMBL" id="PSK41446.1"/>
    </source>
</evidence>
<accession>A0A2P7YZQ5</accession>
<dbReference type="SUPFAM" id="SSF81653">
    <property type="entry name" value="Calcium ATPase, transduction domain A"/>
    <property type="match status" value="1"/>
</dbReference>
<dbReference type="Gene3D" id="3.40.50.1000">
    <property type="entry name" value="HAD superfamily/HAD-like"/>
    <property type="match status" value="1"/>
</dbReference>
<comment type="subcellular location">
    <subcellularLocation>
        <location evidence="1 13">Membrane</location>
        <topology evidence="1 13">Multi-pass membrane protein</topology>
    </subcellularLocation>
</comment>
<keyword evidence="7 13" id="KW-0067">ATP-binding</keyword>
<dbReference type="InterPro" id="IPR044492">
    <property type="entry name" value="P_typ_ATPase_HD_dom"/>
</dbReference>
<evidence type="ECO:0000259" key="16">
    <source>
        <dbReference type="Pfam" id="PF12409"/>
    </source>
</evidence>
<keyword evidence="3" id="KW-0597">Phosphoprotein</keyword>
<feature type="transmembrane region" description="Helical" evidence="13">
    <location>
        <begin position="1305"/>
        <end position="1322"/>
    </location>
</feature>
<sequence>MTRDSFSSSRRRPSFGRRRSRQGSVLSTESSALLEENNHEMFSGATSENIPSSISSMHFPHRFGGRRASLAPDVLRETSPLLAGRDQMRQSTDTDLRSVSSVFTADSTDTQGANFRFFSPDQIESAPGGSTLENPDDPIDYNTNWEYSVDKYPEDDESEAGSKRPLFSRSRRSALSTHFFDQAGASQAFGDGERRPRSPEQRPHHESDNDSSYGSFIEDRYRRRSSASSGRSRSMDELISEHLDAETQAYFEEFNPRAKYQRYYLAEEDIVIGIAGYVDCWWKQVIYYFICIFTFGIGFLLLRWFPRYRINLLGNQRPLGKADWCVIENEFGELTIVEVSKMRLNERLSHFLTVNQSSGDEEEHDIAEVSKEANPVIPFVLSFEYRYIKFFYNPVDDIFKTNSTWYDIHWLNIKNLREGCSQQLYEQRTEIFGDNSIQIQEKTIGQLLLDEVLHPFYVFQVFSIILWCADEYFYYASCIFIISFVSIINSLIETKATISRLQQISQFSCEVRVWRNGFWNKIDSNDLVPGDVFEVDPSLTFLPCDALLINGECVVNESMLTGESVPVTKSVASSETVQYLVESFTHSVLARSYLYSGTKLLKTKSLNDEPALGMALKTGFNTTKGSLVRSMLFPKPTGFKLYEDAFKYIGFMTLIACIGFIYSTYNFIQLGLSKRIMILRALDIITIVVPPALPATLTIGTTFAINRLKSKLIYCTAPTRVNIGGKLDVVCFDKTGTLTEDGLDVLGVHPTKNAEGRKEIIFEEIIDNVGTLVERGKQSTQYDVQSGHFLLGCMASCHSLRLIDNELIGDPLDMKMFEFTNWGYTEEFEGSSVPVVYESAGSESFGYKILKEFEFIAALRRMSVVVEKNNAQQVFVKGAPEVMFDICDPTTIPADYEDLLHGYTHSGLRVIACAHKVLGKNEDYLSITREDAESNLEFGGFIIFENKLKPTTKTTLNELKEASIRTIMCTGDNVLTAVSVGRECELIDPSVSQVYVARIASDEEFESTGSTGLIWEDIHDSSHKLDPVTLQRISTDIRDDVHEYVLALTGDIFRYVLVELQNDRLKENILMKCDIFARMSPDEKHELVEQLKKIDYTVGFCGDGANDCGALKAADVGISLSEAEASVAAPFTSRVFEISCVPDVIKEGRSSLVTSFACFKYMSLYSAIQFITVSILYKMGTNLGDFQFLYIDLFLILPLAIFMSWSKPFERLSVRKPTANLVSPKVLMPLICHIAVIFIFQVSIWRSVKKEPWYVKPVPSNDDENVKSSDNTVLFLFTNFQYILNSMVLSSGPPYRELVYKNRPFLANLVAALSLLLFLFTIEEDSWGGRLMQLTNMLGTAYLRVVVYAALNYVLMKYGEERWFQKVAWTYKRVFRRSLLGKSKKRYKNLKVEFVRVV</sequence>
<dbReference type="SFLD" id="SFLDS00003">
    <property type="entry name" value="Haloacid_Dehalogenase"/>
    <property type="match status" value="1"/>
</dbReference>
<comment type="similarity">
    <text evidence="2 13">Belongs to the cation transport ATPase (P-type) (TC 3.A.3) family. Type V subfamily.</text>
</comment>
<feature type="transmembrane region" description="Helical" evidence="13">
    <location>
        <begin position="285"/>
        <end position="305"/>
    </location>
</feature>
<keyword evidence="18" id="KW-1185">Reference proteome</keyword>